<dbReference type="InterPro" id="IPR015424">
    <property type="entry name" value="PyrdxlP-dep_Trfase"/>
</dbReference>
<protein>
    <recommendedName>
        <fullName evidence="8">Aminotransferase class III</fullName>
    </recommendedName>
</protein>
<dbReference type="Gene3D" id="3.40.640.10">
    <property type="entry name" value="Type I PLP-dependent aspartate aminotransferase-like (Major domain)"/>
    <property type="match status" value="1"/>
</dbReference>
<dbReference type="PIRSF" id="PIRSF000521">
    <property type="entry name" value="Transaminase_4ab_Lys_Orn"/>
    <property type="match status" value="1"/>
</dbReference>
<comment type="caution">
    <text evidence="6">The sequence shown here is derived from an EMBL/GenBank/DDBJ whole genome shotgun (WGS) entry which is preliminary data.</text>
</comment>
<dbReference type="GO" id="GO:0042802">
    <property type="term" value="F:identical protein binding"/>
    <property type="evidence" value="ECO:0007669"/>
    <property type="project" value="TreeGrafter"/>
</dbReference>
<dbReference type="Pfam" id="PF00202">
    <property type="entry name" value="Aminotran_3"/>
    <property type="match status" value="1"/>
</dbReference>
<evidence type="ECO:0000256" key="4">
    <source>
        <dbReference type="ARBA" id="ARBA00022898"/>
    </source>
</evidence>
<dbReference type="Proteomes" id="UP000177199">
    <property type="component" value="Unassembled WGS sequence"/>
</dbReference>
<accession>A0A1F7HK61</accession>
<evidence type="ECO:0000256" key="5">
    <source>
        <dbReference type="RuleBase" id="RU003560"/>
    </source>
</evidence>
<evidence type="ECO:0000313" key="6">
    <source>
        <dbReference type="EMBL" id="OGK31495.1"/>
    </source>
</evidence>
<comment type="similarity">
    <text evidence="5">Belongs to the class-III pyridoxal-phosphate-dependent aminotransferase family.</text>
</comment>
<dbReference type="InterPro" id="IPR005814">
    <property type="entry name" value="Aminotrans_3"/>
</dbReference>
<evidence type="ECO:0000256" key="3">
    <source>
        <dbReference type="ARBA" id="ARBA00022679"/>
    </source>
</evidence>
<keyword evidence="4 5" id="KW-0663">Pyridoxal phosphate</keyword>
<evidence type="ECO:0000313" key="7">
    <source>
        <dbReference type="Proteomes" id="UP000177199"/>
    </source>
</evidence>
<evidence type="ECO:0008006" key="8">
    <source>
        <dbReference type="Google" id="ProtNLM"/>
    </source>
</evidence>
<dbReference type="AlphaFoldDB" id="A0A1F7HK61"/>
<comment type="cofactor">
    <cofactor evidence="1">
        <name>pyridoxal 5'-phosphate</name>
        <dbReference type="ChEBI" id="CHEBI:597326"/>
    </cofactor>
</comment>
<dbReference type="SUPFAM" id="SSF53383">
    <property type="entry name" value="PLP-dependent transferases"/>
    <property type="match status" value="1"/>
</dbReference>
<gene>
    <name evidence="6" type="ORF">A3F29_04065</name>
</gene>
<evidence type="ECO:0000256" key="2">
    <source>
        <dbReference type="ARBA" id="ARBA00022576"/>
    </source>
</evidence>
<dbReference type="InterPro" id="IPR015421">
    <property type="entry name" value="PyrdxlP-dep_Trfase_major"/>
</dbReference>
<dbReference type="PANTHER" id="PTHR11986">
    <property type="entry name" value="AMINOTRANSFERASE CLASS III"/>
    <property type="match status" value="1"/>
</dbReference>
<dbReference type="InterPro" id="IPR015422">
    <property type="entry name" value="PyrdxlP-dep_Trfase_small"/>
</dbReference>
<dbReference type="PANTHER" id="PTHR11986:SF79">
    <property type="entry name" value="ACETYLORNITHINE AMINOTRANSFERASE, MITOCHONDRIAL"/>
    <property type="match status" value="1"/>
</dbReference>
<dbReference type="InterPro" id="IPR050103">
    <property type="entry name" value="Class-III_PLP-dep_AT"/>
</dbReference>
<dbReference type="CDD" id="cd00610">
    <property type="entry name" value="OAT_like"/>
    <property type="match status" value="1"/>
</dbReference>
<name>A0A1F7HK61_9BACT</name>
<organism evidence="6 7">
    <name type="scientific">Candidatus Roizmanbacteria bacterium RIFCSPHIGHO2_12_FULL_33_9</name>
    <dbReference type="NCBI Taxonomy" id="1802045"/>
    <lineage>
        <taxon>Bacteria</taxon>
        <taxon>Candidatus Roizmaniibacteriota</taxon>
    </lineage>
</organism>
<dbReference type="GO" id="GO:0030170">
    <property type="term" value="F:pyridoxal phosphate binding"/>
    <property type="evidence" value="ECO:0007669"/>
    <property type="project" value="InterPro"/>
</dbReference>
<dbReference type="GO" id="GO:0008483">
    <property type="term" value="F:transaminase activity"/>
    <property type="evidence" value="ECO:0007669"/>
    <property type="project" value="UniProtKB-KW"/>
</dbReference>
<dbReference type="Gene3D" id="3.90.1150.10">
    <property type="entry name" value="Aspartate Aminotransferase, domain 1"/>
    <property type="match status" value="1"/>
</dbReference>
<keyword evidence="2" id="KW-0032">Aminotransferase</keyword>
<reference evidence="6 7" key="1">
    <citation type="journal article" date="2016" name="Nat. Commun.">
        <title>Thousands of microbial genomes shed light on interconnected biogeochemical processes in an aquifer system.</title>
        <authorList>
            <person name="Anantharaman K."/>
            <person name="Brown C.T."/>
            <person name="Hug L.A."/>
            <person name="Sharon I."/>
            <person name="Castelle C.J."/>
            <person name="Probst A.J."/>
            <person name="Thomas B.C."/>
            <person name="Singh A."/>
            <person name="Wilkins M.J."/>
            <person name="Karaoz U."/>
            <person name="Brodie E.L."/>
            <person name="Williams K.H."/>
            <person name="Hubbard S.S."/>
            <person name="Banfield J.F."/>
        </authorList>
    </citation>
    <scope>NUCLEOTIDE SEQUENCE [LARGE SCALE GENOMIC DNA]</scope>
</reference>
<evidence type="ECO:0000256" key="1">
    <source>
        <dbReference type="ARBA" id="ARBA00001933"/>
    </source>
</evidence>
<sequence>MGLKYVFLTKNVTPTTKISVKKAKGVRLWDTNNKEYLDFSSQTLNLNLGNSPKIAKRAFLTQFNRYSFSSTRFISKSFIELSKKLVSISPKGLTKVNIKLTNGSDANESAIKRARIFRKKPYIVTFFSSHLGETSETLNASKKLTELFYGGSSYFIQIPSPFEKNNSEEKTLNKIETLFLRRKDIAAIIIEPIVVNSGVHIFSKKFLRELRQLCNKYNVSLIFDEIQTAFGWLGSIFASEYFGVTPDMLTIGKGFAAGFPLAGILMKKEYDVLDYGLDEYTYGGHAISCAIAQENINFLTKTKILNTVKKNSLLFSNLLTNYKISNKDKVKEVRFCGLIAGIEFRSTLLTKKLFTKLIKNGLITRKSSNNPRSIVLKPPIIVSPSILKKAVDILDKTTTNI</sequence>
<proteinExistence type="inferred from homology"/>
<keyword evidence="3" id="KW-0808">Transferase</keyword>
<dbReference type="EMBL" id="MFZV01000004">
    <property type="protein sequence ID" value="OGK31495.1"/>
    <property type="molecule type" value="Genomic_DNA"/>
</dbReference>